<accession>A0A0N1FD26</accession>
<dbReference type="RefSeq" id="WP_039734866.1">
    <property type="nucleotide sequence ID" value="NZ_JUFX02000001.1"/>
</dbReference>
<dbReference type="Proteomes" id="UP000031553">
    <property type="component" value="Unassembled WGS sequence"/>
</dbReference>
<sequence length="95" mass="11270">MDIPATQDEVVGSWLSSSHRFYISYVSQKNEWHIFRVTVKHILTMFGIRPSRQARTSCGDFYVKDDELKDMTDKHFVRHIMHLSDKASYQEYGLR</sequence>
<evidence type="ECO:0000313" key="2">
    <source>
        <dbReference type="Proteomes" id="UP000031553"/>
    </source>
</evidence>
<proteinExistence type="predicted"/>
<gene>
    <name evidence="1" type="ORF">GLUCOINTEAF2_0200273</name>
</gene>
<dbReference type="AlphaFoldDB" id="A0A0N1FD26"/>
<evidence type="ECO:0000313" key="1">
    <source>
        <dbReference type="EMBL" id="KPH89139.1"/>
    </source>
</evidence>
<dbReference type="OrthoDB" id="7277233at2"/>
<name>A0A0N1FD26_9PROT</name>
<organism evidence="1 2">
    <name type="scientific">Komagataeibacter intermedius AF2</name>
    <dbReference type="NCBI Taxonomy" id="1458464"/>
    <lineage>
        <taxon>Bacteria</taxon>
        <taxon>Pseudomonadati</taxon>
        <taxon>Pseudomonadota</taxon>
        <taxon>Alphaproteobacteria</taxon>
        <taxon>Acetobacterales</taxon>
        <taxon>Acetobacteraceae</taxon>
        <taxon>Komagataeibacter</taxon>
    </lineage>
</organism>
<protein>
    <submittedName>
        <fullName evidence="1">Uncharacterized protein</fullName>
    </submittedName>
</protein>
<dbReference type="EMBL" id="JUFX02000001">
    <property type="protein sequence ID" value="KPH89139.1"/>
    <property type="molecule type" value="Genomic_DNA"/>
</dbReference>
<reference evidence="1 2" key="1">
    <citation type="submission" date="2015-07" db="EMBL/GenBank/DDBJ databases">
        <title>Draft Genome Sequence of Komagataeibacter intermedius Strain AF2, Isolated from Kombucha Tea.</title>
        <authorList>
            <person name="Santos R.A."/>
            <person name="Berretta A.A."/>
            <person name="Barud H.S."/>
            <person name="Ribeiro S.J."/>
            <person name="Gonzalez-Garcia L.N."/>
            <person name="Zucchi T.D."/>
            <person name="Goldman G.H."/>
            <person name="Riano-Pachon D.M."/>
        </authorList>
    </citation>
    <scope>NUCLEOTIDE SEQUENCE [LARGE SCALE GENOMIC DNA]</scope>
    <source>
        <strain evidence="1 2">AF2</strain>
    </source>
</reference>
<comment type="caution">
    <text evidence="1">The sequence shown here is derived from an EMBL/GenBank/DDBJ whole genome shotgun (WGS) entry which is preliminary data.</text>
</comment>